<dbReference type="Pfam" id="PF00999">
    <property type="entry name" value="Na_H_Exchanger"/>
    <property type="match status" value="1"/>
</dbReference>
<dbReference type="PANTHER" id="PTHR46157:SF4">
    <property type="entry name" value="K(+) EFFLUX ANTIPORTER 3, CHLOROPLASTIC"/>
    <property type="match status" value="1"/>
</dbReference>
<dbReference type="OrthoDB" id="9781411at2"/>
<feature type="transmembrane region" description="Helical" evidence="11">
    <location>
        <begin position="208"/>
        <end position="226"/>
    </location>
</feature>
<feature type="transmembrane region" description="Helical" evidence="11">
    <location>
        <begin position="320"/>
        <end position="341"/>
    </location>
</feature>
<evidence type="ECO:0000256" key="1">
    <source>
        <dbReference type="ARBA" id="ARBA00004127"/>
    </source>
</evidence>
<proteinExistence type="inferred from homology"/>
<dbReference type="InterPro" id="IPR004771">
    <property type="entry name" value="K/H_exchanger"/>
</dbReference>
<accession>A0A4U0Q2I9</accession>
<dbReference type="InterPro" id="IPR006153">
    <property type="entry name" value="Cation/H_exchanger_TM"/>
</dbReference>
<keyword evidence="3" id="KW-0813">Transport</keyword>
<dbReference type="AlphaFoldDB" id="A0A4U0Q2I9"/>
<keyword evidence="8 11" id="KW-1133">Transmembrane helix</keyword>
<comment type="similarity">
    <text evidence="2">Belongs to the monovalent cation:proton antiporter 2 (CPA2) transporter (TC 2.A.37) family.</text>
</comment>
<dbReference type="RefSeq" id="WP_136772790.1">
    <property type="nucleotide sequence ID" value="NZ_CP156074.1"/>
</dbReference>
<protein>
    <submittedName>
        <fullName evidence="13">Glutathione-regulated potassium-efflux system protein KefB</fullName>
    </submittedName>
</protein>
<keyword evidence="6 11" id="KW-0812">Transmembrane</keyword>
<dbReference type="FunFam" id="3.40.50.720:FF:000036">
    <property type="entry name" value="Glutathione-regulated potassium-efflux system protein KefB"/>
    <property type="match status" value="1"/>
</dbReference>
<evidence type="ECO:0000256" key="11">
    <source>
        <dbReference type="SAM" id="Phobius"/>
    </source>
</evidence>
<keyword evidence="14" id="KW-1185">Reference proteome</keyword>
<evidence type="ECO:0000256" key="10">
    <source>
        <dbReference type="ARBA" id="ARBA00023136"/>
    </source>
</evidence>
<feature type="transmembrane region" description="Helical" evidence="11">
    <location>
        <begin position="174"/>
        <end position="196"/>
    </location>
</feature>
<dbReference type="GO" id="GO:1902600">
    <property type="term" value="P:proton transmembrane transport"/>
    <property type="evidence" value="ECO:0007669"/>
    <property type="project" value="InterPro"/>
</dbReference>
<evidence type="ECO:0000313" key="13">
    <source>
        <dbReference type="EMBL" id="TJZ74252.1"/>
    </source>
</evidence>
<evidence type="ECO:0000256" key="8">
    <source>
        <dbReference type="ARBA" id="ARBA00022989"/>
    </source>
</evidence>
<sequence length="591" mass="63362">MSLTSQIAVFLCAAVVMVPLFRRAGLGAILGYLAGGVLIGPWGLGLVANVENILHFSELGVVLLLFVIGLELQPSRLWVLRRAVFGLGGAQVGVTALAIGGALMLMGTPLAAAIVAGLGLALSSTAFVLQMLAEKKQLTTRHGRDAFAILLFQDLAVIPMLAFLPLLSGGELPGWAGVFKAVGVVIAVVVGGHWLLRPALRLVARFGSPEVFAAAALLLVLSTAMLMEEVGLSMSLGAFLAGVLLADSEYRHELEATIEPFKGLLLGLFFIAVGMSANLGLVGSIPGTLVAWVLGLMAIKFAVLFGLGRLTGATATTSRHLGVALAQGGEFAFVLFSLAIVHGVMARPLADTLVLVVTLSMAATPLVSLVHERWIAPWLAPRRTREFDTIEPTEGSRVIIAGFGRFGQIVGRTLRMRRIPFTALEVSPDQVDFVRRFGNQVFYGDASRLELLRAARADQAEVLILAIDDVEASVRTAETVRMHFPKLKIFARARNRAHAYRLMDLGVTAIERETYHSSLEMAKGALQALGLTSADAIATVAAFRDYDERLLLRQQAAYHDESQLIQTSQEAMRELENLFESDSTQADRPPA</sequence>
<dbReference type="SUPFAM" id="SSF51735">
    <property type="entry name" value="NAD(P)-binding Rossmann-fold domains"/>
    <property type="match status" value="1"/>
</dbReference>
<dbReference type="PANTHER" id="PTHR46157">
    <property type="entry name" value="K(+) EFFLUX ANTIPORTER 3, CHLOROPLASTIC"/>
    <property type="match status" value="1"/>
</dbReference>
<feature type="transmembrane region" description="Helical" evidence="11">
    <location>
        <begin position="353"/>
        <end position="375"/>
    </location>
</feature>
<comment type="subcellular location">
    <subcellularLocation>
        <location evidence="1">Endomembrane system</location>
        <topology evidence="1">Multi-pass membrane protein</topology>
    </subcellularLocation>
</comment>
<dbReference type="PROSITE" id="PS51201">
    <property type="entry name" value="RCK_N"/>
    <property type="match status" value="1"/>
</dbReference>
<keyword evidence="10 11" id="KW-0472">Membrane</keyword>
<feature type="transmembrane region" description="Helical" evidence="11">
    <location>
        <begin position="145"/>
        <end position="168"/>
    </location>
</feature>
<dbReference type="Proteomes" id="UP000310016">
    <property type="component" value="Unassembled WGS sequence"/>
</dbReference>
<keyword evidence="7" id="KW-0630">Potassium</keyword>
<dbReference type="EMBL" id="SUMF01000006">
    <property type="protein sequence ID" value="TJZ74252.1"/>
    <property type="molecule type" value="Genomic_DNA"/>
</dbReference>
<feature type="transmembrane region" description="Helical" evidence="11">
    <location>
        <begin position="84"/>
        <end position="104"/>
    </location>
</feature>
<evidence type="ECO:0000256" key="4">
    <source>
        <dbReference type="ARBA" id="ARBA00022449"/>
    </source>
</evidence>
<evidence type="ECO:0000256" key="7">
    <source>
        <dbReference type="ARBA" id="ARBA00022958"/>
    </source>
</evidence>
<keyword evidence="4" id="KW-0050">Antiport</keyword>
<feature type="domain" description="RCK N-terminal" evidence="12">
    <location>
        <begin position="395"/>
        <end position="514"/>
    </location>
</feature>
<evidence type="ECO:0000259" key="12">
    <source>
        <dbReference type="PROSITE" id="PS51201"/>
    </source>
</evidence>
<gene>
    <name evidence="13" type="ORF">FAZ21_08180</name>
</gene>
<dbReference type="InterPro" id="IPR003148">
    <property type="entry name" value="RCK_N"/>
</dbReference>
<dbReference type="Pfam" id="PF02254">
    <property type="entry name" value="TrkA_N"/>
    <property type="match status" value="1"/>
</dbReference>
<reference evidence="13 14" key="1">
    <citation type="submission" date="2019-04" db="EMBL/GenBank/DDBJ databases">
        <title>Chitiniphilus eburnea sp. nov., a novel chitinolytic bacterium isolated from aquaculture sludge.</title>
        <authorList>
            <person name="Sheng M."/>
        </authorList>
    </citation>
    <scope>NUCLEOTIDE SEQUENCE [LARGE SCALE GENOMIC DNA]</scope>
    <source>
        <strain evidence="13 14">HX-2-15</strain>
    </source>
</reference>
<feature type="transmembrane region" description="Helical" evidence="11">
    <location>
        <begin position="29"/>
        <end position="47"/>
    </location>
</feature>
<evidence type="ECO:0000256" key="9">
    <source>
        <dbReference type="ARBA" id="ARBA00023065"/>
    </source>
</evidence>
<keyword evidence="5" id="KW-0633">Potassium transport</keyword>
<evidence type="ECO:0000256" key="2">
    <source>
        <dbReference type="ARBA" id="ARBA00005551"/>
    </source>
</evidence>
<feature type="transmembrane region" description="Helical" evidence="11">
    <location>
        <begin position="6"/>
        <end position="22"/>
    </location>
</feature>
<comment type="caution">
    <text evidence="13">The sequence shown here is derived from an EMBL/GenBank/DDBJ whole genome shotgun (WGS) entry which is preliminary data.</text>
</comment>
<organism evidence="13 14">
    <name type="scientific">Chitiniphilus eburneus</name>
    <dbReference type="NCBI Taxonomy" id="2571148"/>
    <lineage>
        <taxon>Bacteria</taxon>
        <taxon>Pseudomonadati</taxon>
        <taxon>Pseudomonadota</taxon>
        <taxon>Betaproteobacteria</taxon>
        <taxon>Neisseriales</taxon>
        <taxon>Chitinibacteraceae</taxon>
        <taxon>Chitiniphilus</taxon>
    </lineage>
</organism>
<dbReference type="GO" id="GO:0008324">
    <property type="term" value="F:monoatomic cation transmembrane transporter activity"/>
    <property type="evidence" value="ECO:0007669"/>
    <property type="project" value="InterPro"/>
</dbReference>
<name>A0A4U0Q2I9_9NEIS</name>
<evidence type="ECO:0000313" key="14">
    <source>
        <dbReference type="Proteomes" id="UP000310016"/>
    </source>
</evidence>
<dbReference type="GO" id="GO:0015297">
    <property type="term" value="F:antiporter activity"/>
    <property type="evidence" value="ECO:0007669"/>
    <property type="project" value="UniProtKB-KW"/>
</dbReference>
<keyword evidence="9" id="KW-0406">Ion transport</keyword>
<feature type="transmembrane region" description="Helical" evidence="11">
    <location>
        <begin position="53"/>
        <end position="72"/>
    </location>
</feature>
<dbReference type="Gene3D" id="3.40.50.720">
    <property type="entry name" value="NAD(P)-binding Rossmann-like Domain"/>
    <property type="match status" value="1"/>
</dbReference>
<feature type="transmembrane region" description="Helical" evidence="11">
    <location>
        <begin position="110"/>
        <end position="133"/>
    </location>
</feature>
<dbReference type="GO" id="GO:0012505">
    <property type="term" value="C:endomembrane system"/>
    <property type="evidence" value="ECO:0007669"/>
    <property type="project" value="UniProtKB-SubCell"/>
</dbReference>
<dbReference type="InterPro" id="IPR036291">
    <property type="entry name" value="NAD(P)-bd_dom_sf"/>
</dbReference>
<dbReference type="GO" id="GO:0006813">
    <property type="term" value="P:potassium ion transport"/>
    <property type="evidence" value="ECO:0007669"/>
    <property type="project" value="UniProtKB-KW"/>
</dbReference>
<evidence type="ECO:0000256" key="6">
    <source>
        <dbReference type="ARBA" id="ARBA00022692"/>
    </source>
</evidence>
<dbReference type="InterPro" id="IPR038770">
    <property type="entry name" value="Na+/solute_symporter_sf"/>
</dbReference>
<feature type="transmembrane region" description="Helical" evidence="11">
    <location>
        <begin position="289"/>
        <end position="308"/>
    </location>
</feature>
<feature type="transmembrane region" description="Helical" evidence="11">
    <location>
        <begin position="263"/>
        <end position="283"/>
    </location>
</feature>
<evidence type="ECO:0000256" key="3">
    <source>
        <dbReference type="ARBA" id="ARBA00022448"/>
    </source>
</evidence>
<evidence type="ECO:0000256" key="5">
    <source>
        <dbReference type="ARBA" id="ARBA00022538"/>
    </source>
</evidence>
<dbReference type="GO" id="GO:0005886">
    <property type="term" value="C:plasma membrane"/>
    <property type="evidence" value="ECO:0007669"/>
    <property type="project" value="TreeGrafter"/>
</dbReference>
<dbReference type="Gene3D" id="1.20.1530.20">
    <property type="match status" value="1"/>
</dbReference>
<feature type="transmembrane region" description="Helical" evidence="11">
    <location>
        <begin position="232"/>
        <end position="251"/>
    </location>
</feature>
<dbReference type="NCBIfam" id="TIGR00932">
    <property type="entry name" value="2a37"/>
    <property type="match status" value="1"/>
</dbReference>